<dbReference type="SUPFAM" id="SSF103473">
    <property type="entry name" value="MFS general substrate transporter"/>
    <property type="match status" value="1"/>
</dbReference>
<feature type="transmembrane region" description="Helical" evidence="23">
    <location>
        <begin position="176"/>
        <end position="195"/>
    </location>
</feature>
<evidence type="ECO:0000256" key="9">
    <source>
        <dbReference type="ARBA" id="ARBA00022847"/>
    </source>
</evidence>
<keyword evidence="10 23" id="KW-1133">Transmembrane helix</keyword>
<comment type="subcellular location">
    <subcellularLocation>
        <location evidence="2">Basolateral cell membrane</location>
        <topology evidence="2">Multi-pass membrane protein</topology>
    </subcellularLocation>
    <subcellularLocation>
        <location evidence="1">Cytoplasm</location>
    </subcellularLocation>
</comment>
<feature type="transmembrane region" description="Helical" evidence="23">
    <location>
        <begin position="145"/>
        <end position="164"/>
    </location>
</feature>
<dbReference type="Pfam" id="PF07690">
    <property type="entry name" value="MFS_1"/>
    <property type="match status" value="1"/>
</dbReference>
<feature type="transmembrane region" description="Helical" evidence="23">
    <location>
        <begin position="293"/>
        <end position="312"/>
    </location>
</feature>
<evidence type="ECO:0000313" key="25">
    <source>
        <dbReference type="Ensembl" id="ENSLCAP00010019379.1"/>
    </source>
</evidence>
<evidence type="ECO:0000256" key="18">
    <source>
        <dbReference type="ARBA" id="ARBA00034277"/>
    </source>
</evidence>
<feature type="transmembrane region" description="Helical" evidence="23">
    <location>
        <begin position="58"/>
        <end position="80"/>
    </location>
</feature>
<evidence type="ECO:0000259" key="24">
    <source>
        <dbReference type="PROSITE" id="PS50850"/>
    </source>
</evidence>
<dbReference type="CDD" id="cd17427">
    <property type="entry name" value="MFS_MCT2"/>
    <property type="match status" value="1"/>
</dbReference>
<comment type="catalytic activity">
    <reaction evidence="14">
        <text>3-methyl-2-oxobutanoate(out) + H(+)(out) = 3-methyl-2-oxobutanoate(in) + H(+)(in)</text>
        <dbReference type="Rhea" id="RHEA:71783"/>
        <dbReference type="ChEBI" id="CHEBI:11851"/>
        <dbReference type="ChEBI" id="CHEBI:15378"/>
    </reaction>
</comment>
<dbReference type="InParanoid" id="A0A4W6D3M2"/>
<evidence type="ECO:0000256" key="20">
    <source>
        <dbReference type="ARBA" id="ARBA00046609"/>
    </source>
</evidence>
<comment type="subunit">
    <text evidence="20">Homodimer. Interacts with GRID2IP. Interacts with EMB; interaction mediates SLC16A7 targeting to the plasma membrane. Interacts with isoform 2 of BSG.</text>
</comment>
<dbReference type="NCBIfam" id="TIGR00892">
    <property type="entry name" value="2A0113"/>
    <property type="match status" value="1"/>
</dbReference>
<dbReference type="InterPro" id="IPR050327">
    <property type="entry name" value="Proton-linked_MCT"/>
</dbReference>
<name>A0A4W6D3M2_LATCA</name>
<feature type="compositionally biased region" description="Basic and acidic residues" evidence="22">
    <location>
        <begin position="432"/>
        <end position="464"/>
    </location>
</feature>
<dbReference type="Gene3D" id="1.20.1250.20">
    <property type="entry name" value="MFS general substrate transporter like domains"/>
    <property type="match status" value="1"/>
</dbReference>
<reference evidence="26" key="1">
    <citation type="submission" date="2015-09" db="EMBL/GenBank/DDBJ databases">
        <authorList>
            <person name="Sai Rama Sridatta P."/>
        </authorList>
    </citation>
    <scope>NUCLEOTIDE SEQUENCE [LARGE SCALE GENOMIC DNA]</scope>
</reference>
<evidence type="ECO:0000256" key="16">
    <source>
        <dbReference type="ARBA" id="ARBA00034262"/>
    </source>
</evidence>
<dbReference type="GO" id="GO:0015129">
    <property type="term" value="F:lactate transmembrane transporter activity"/>
    <property type="evidence" value="ECO:0007669"/>
    <property type="project" value="TreeGrafter"/>
</dbReference>
<keyword evidence="8 23" id="KW-0812">Transmembrane</keyword>
<dbReference type="FunFam" id="1.20.1250.20:FF:000030">
    <property type="entry name" value="monocarboxylate transporter 1 isoform X1"/>
    <property type="match status" value="1"/>
</dbReference>
<evidence type="ECO:0000256" key="15">
    <source>
        <dbReference type="ARBA" id="ARBA00034245"/>
    </source>
</evidence>
<dbReference type="Proteomes" id="UP000314980">
    <property type="component" value="Unassembled WGS sequence"/>
</dbReference>
<feature type="domain" description="Major facilitator superfamily (MFS) profile" evidence="24">
    <location>
        <begin position="21"/>
        <end position="414"/>
    </location>
</feature>
<protein>
    <recommendedName>
        <fullName evidence="4">Monocarboxylate transporter 2</fullName>
    </recommendedName>
    <alternativeName>
        <fullName evidence="12">Solute carrier family 16 member 7</fullName>
    </alternativeName>
</protein>
<evidence type="ECO:0000256" key="5">
    <source>
        <dbReference type="ARBA" id="ARBA00022448"/>
    </source>
</evidence>
<feature type="transmembrane region" description="Helical" evidence="23">
    <location>
        <begin position="349"/>
        <end position="371"/>
    </location>
</feature>
<evidence type="ECO:0000256" key="22">
    <source>
        <dbReference type="SAM" id="MobiDB-lite"/>
    </source>
</evidence>
<dbReference type="PANTHER" id="PTHR11360:SF25">
    <property type="entry name" value="MONOCARBOXYLATE TRANSPORTER 2"/>
    <property type="match status" value="1"/>
</dbReference>
<proteinExistence type="inferred from homology"/>
<keyword evidence="7" id="KW-0963">Cytoplasm</keyword>
<comment type="catalytic activity">
    <reaction evidence="16">
        <text>(S)-3-hydroxybutanoate(out) + H(+)(out) = (S)-3-hydroxybutanoate(in) + H(+)(in)</text>
        <dbReference type="Rhea" id="RHEA:71871"/>
        <dbReference type="ChEBI" id="CHEBI:11047"/>
        <dbReference type="ChEBI" id="CHEBI:15378"/>
    </reaction>
</comment>
<evidence type="ECO:0000256" key="4">
    <source>
        <dbReference type="ARBA" id="ARBA00015820"/>
    </source>
</evidence>
<dbReference type="AlphaFoldDB" id="A0A4W6D3M2"/>
<sequence length="464" mass="51125">MPPPTTGPPAVPPPDGGWGWAVVLASFISIGFSYAFPKAITVFFKEIQIIFDASYSQIAWISSIMLAVMYAAGPISSILVNTYGCRPIVMMGGCLCASGMILASFCNNVLQLYICIGVIGGLGLAFNLQPALTMIGKYFFKKRPIANGLAMAGSPVFLSTLAPLNQYLFNHFGWRGSFLILGGLLLNCCVAGSLMRPLGPAPSKPTAWQTINKYLDLTLFKHRGFLIYLSGNVIMFLGFFAPIVFLAAYAKDMGVDEYSAAFLLSILAFVDMFARPSMGLLANSRWIRPKIQYFFSFAVLYNGVCHILCPLVETYTGLVVYAVFFGFAFGMVSSVLFETLMDLVGAQRFSSAVGLTTIVECCPVLIGPPLAGKLVDVTKNYKYMYFCCGAVVIVASIWLFIGNFINYRLLERERKHAEMYKRTETEDPDQAQDQKEADREAPASEELVDKDQKDEEPMQRETNI</sequence>
<dbReference type="InterPro" id="IPR004743">
    <property type="entry name" value="MCT"/>
</dbReference>
<dbReference type="InterPro" id="IPR020846">
    <property type="entry name" value="MFS_dom"/>
</dbReference>
<evidence type="ECO:0000256" key="14">
    <source>
        <dbReference type="ARBA" id="ARBA00034218"/>
    </source>
</evidence>
<keyword evidence="11 23" id="KW-0472">Membrane</keyword>
<evidence type="ECO:0000256" key="2">
    <source>
        <dbReference type="ARBA" id="ARBA00004554"/>
    </source>
</evidence>
<dbReference type="STRING" id="8187.ENSLCAP00010019379"/>
<comment type="function">
    <text evidence="19">Proton-coupled monocarboxylate symporter. Catalyzes the rapid transport across the plasma membrane of monocarboxylates such as L-lactate, pyruvate and ketone bodies, acetoacetate, beta-hydroxybutyrate and acetate. Dimerization is functionally required and both subunits work cooperatively in transporting substrate.</text>
</comment>
<evidence type="ECO:0000256" key="21">
    <source>
        <dbReference type="ARBA" id="ARBA00047437"/>
    </source>
</evidence>
<feature type="transmembrane region" description="Helical" evidence="23">
    <location>
        <begin position="383"/>
        <end position="405"/>
    </location>
</feature>
<dbReference type="PROSITE" id="PS50850">
    <property type="entry name" value="MFS"/>
    <property type="match status" value="1"/>
</dbReference>
<evidence type="ECO:0000256" key="13">
    <source>
        <dbReference type="ARBA" id="ARBA00034216"/>
    </source>
</evidence>
<feature type="transmembrane region" description="Helical" evidence="23">
    <location>
        <begin position="225"/>
        <end position="249"/>
    </location>
</feature>
<reference evidence="25" key="2">
    <citation type="submission" date="2025-08" db="UniProtKB">
        <authorList>
            <consortium name="Ensembl"/>
        </authorList>
    </citation>
    <scope>IDENTIFICATION</scope>
</reference>
<evidence type="ECO:0000256" key="19">
    <source>
        <dbReference type="ARBA" id="ARBA00046071"/>
    </source>
</evidence>
<evidence type="ECO:0000256" key="23">
    <source>
        <dbReference type="SAM" id="Phobius"/>
    </source>
</evidence>
<comment type="catalytic activity">
    <reaction evidence="21">
        <text>pyruvate(out) + H(+)(out) = pyruvate(in) + H(+)(in)</text>
        <dbReference type="Rhea" id="RHEA:64720"/>
        <dbReference type="ChEBI" id="CHEBI:15361"/>
        <dbReference type="ChEBI" id="CHEBI:15378"/>
    </reaction>
    <physiologicalReaction direction="left-to-right" evidence="21">
        <dbReference type="Rhea" id="RHEA:64721"/>
    </physiologicalReaction>
    <physiologicalReaction direction="right-to-left" evidence="21">
        <dbReference type="Rhea" id="RHEA:64722"/>
    </physiologicalReaction>
</comment>
<evidence type="ECO:0000256" key="7">
    <source>
        <dbReference type="ARBA" id="ARBA00022490"/>
    </source>
</evidence>
<dbReference type="GO" id="GO:0016323">
    <property type="term" value="C:basolateral plasma membrane"/>
    <property type="evidence" value="ECO:0007669"/>
    <property type="project" value="UniProtKB-SubCell"/>
</dbReference>
<comment type="similarity">
    <text evidence="3">Belongs to the major facilitator superfamily. Monocarboxylate porter (TC 2.A.1.13) family.</text>
</comment>
<organism evidence="25 26">
    <name type="scientific">Lates calcarifer</name>
    <name type="common">Barramundi</name>
    <name type="synonym">Holocentrus calcarifer</name>
    <dbReference type="NCBI Taxonomy" id="8187"/>
    <lineage>
        <taxon>Eukaryota</taxon>
        <taxon>Metazoa</taxon>
        <taxon>Chordata</taxon>
        <taxon>Craniata</taxon>
        <taxon>Vertebrata</taxon>
        <taxon>Euteleostomi</taxon>
        <taxon>Actinopterygii</taxon>
        <taxon>Neopterygii</taxon>
        <taxon>Teleostei</taxon>
        <taxon>Neoteleostei</taxon>
        <taxon>Acanthomorphata</taxon>
        <taxon>Carangaria</taxon>
        <taxon>Carangaria incertae sedis</taxon>
        <taxon>Centropomidae</taxon>
        <taxon>Lates</taxon>
    </lineage>
</organism>
<feature type="transmembrane region" description="Helical" evidence="23">
    <location>
        <begin position="261"/>
        <end position="281"/>
    </location>
</feature>
<dbReference type="GO" id="GO:0035879">
    <property type="term" value="P:plasma membrane lactate transport"/>
    <property type="evidence" value="ECO:0007669"/>
    <property type="project" value="TreeGrafter"/>
</dbReference>
<keyword evidence="26" id="KW-1185">Reference proteome</keyword>
<evidence type="ECO:0000256" key="8">
    <source>
        <dbReference type="ARBA" id="ARBA00022692"/>
    </source>
</evidence>
<feature type="region of interest" description="Disordered" evidence="22">
    <location>
        <begin position="419"/>
        <end position="464"/>
    </location>
</feature>
<evidence type="ECO:0000256" key="12">
    <source>
        <dbReference type="ARBA" id="ARBA00029783"/>
    </source>
</evidence>
<keyword evidence="9" id="KW-0769">Symport</keyword>
<accession>A0A4W6D3M2</accession>
<dbReference type="GeneTree" id="ENSGT00940000157309"/>
<gene>
    <name evidence="25" type="primary">SLC16A7</name>
</gene>
<evidence type="ECO:0000256" key="6">
    <source>
        <dbReference type="ARBA" id="ARBA00022475"/>
    </source>
</evidence>
<comment type="catalytic activity">
    <reaction evidence="15">
        <text>(S)-lactate(in) + H(+)(in) = (S)-lactate(out) + H(+)(out)</text>
        <dbReference type="Rhea" id="RHEA:29415"/>
        <dbReference type="ChEBI" id="CHEBI:15378"/>
        <dbReference type="ChEBI" id="CHEBI:16651"/>
    </reaction>
</comment>
<dbReference type="GO" id="GO:0015293">
    <property type="term" value="F:symporter activity"/>
    <property type="evidence" value="ECO:0007669"/>
    <property type="project" value="UniProtKB-KW"/>
</dbReference>
<evidence type="ECO:0000256" key="3">
    <source>
        <dbReference type="ARBA" id="ARBA00006727"/>
    </source>
</evidence>
<feature type="transmembrane region" description="Helical" evidence="23">
    <location>
        <begin position="318"/>
        <end position="337"/>
    </location>
</feature>
<feature type="transmembrane region" description="Helical" evidence="23">
    <location>
        <begin position="100"/>
        <end position="124"/>
    </location>
</feature>
<comment type="catalytic activity">
    <reaction evidence="18">
        <text>acetoacetate(out) + H(+)(out) = acetoacetate(in) + H(+)(in)</text>
        <dbReference type="Rhea" id="RHEA:71775"/>
        <dbReference type="ChEBI" id="CHEBI:13705"/>
        <dbReference type="ChEBI" id="CHEBI:15378"/>
    </reaction>
</comment>
<evidence type="ECO:0000256" key="11">
    <source>
        <dbReference type="ARBA" id="ARBA00023136"/>
    </source>
</evidence>
<keyword evidence="6" id="KW-1003">Cell membrane</keyword>
<comment type="catalytic activity">
    <reaction evidence="13">
        <text>4-methyl-2-oxopentanoate(out) + H(+)(out) = 4-methyl-2-oxopentanoate(in) + H(+)(in)</text>
        <dbReference type="Rhea" id="RHEA:71779"/>
        <dbReference type="ChEBI" id="CHEBI:15378"/>
        <dbReference type="ChEBI" id="CHEBI:17865"/>
    </reaction>
</comment>
<keyword evidence="5" id="KW-0813">Transport</keyword>
<dbReference type="FunCoup" id="A0A4W6D3M2">
    <property type="interactions" value="10"/>
</dbReference>
<feature type="transmembrane region" description="Helical" evidence="23">
    <location>
        <begin position="18"/>
        <end position="37"/>
    </location>
</feature>
<dbReference type="Ensembl" id="ENSLCAT00010019789.1">
    <property type="protein sequence ID" value="ENSLCAP00010019379.1"/>
    <property type="gene ID" value="ENSLCAG00010009137.1"/>
</dbReference>
<evidence type="ECO:0000256" key="17">
    <source>
        <dbReference type="ARBA" id="ARBA00034273"/>
    </source>
</evidence>
<reference evidence="25" key="3">
    <citation type="submission" date="2025-09" db="UniProtKB">
        <authorList>
            <consortium name="Ensembl"/>
        </authorList>
    </citation>
    <scope>IDENTIFICATION</scope>
</reference>
<dbReference type="GO" id="GO:0005737">
    <property type="term" value="C:cytoplasm"/>
    <property type="evidence" value="ECO:0007669"/>
    <property type="project" value="UniProtKB-SubCell"/>
</dbReference>
<evidence type="ECO:0000256" key="10">
    <source>
        <dbReference type="ARBA" id="ARBA00022989"/>
    </source>
</evidence>
<evidence type="ECO:0000313" key="26">
    <source>
        <dbReference type="Proteomes" id="UP000314980"/>
    </source>
</evidence>
<dbReference type="PANTHER" id="PTHR11360">
    <property type="entry name" value="MONOCARBOXYLATE TRANSPORTER"/>
    <property type="match status" value="1"/>
</dbReference>
<dbReference type="InterPro" id="IPR011701">
    <property type="entry name" value="MFS"/>
</dbReference>
<comment type="catalytic activity">
    <reaction evidence="17">
        <text>(R)-3-hydroxybutanoate(out) + H(+)(out) = (R)-3-hydroxybutanoate(in) + H(+)(in)</text>
        <dbReference type="Rhea" id="RHEA:71795"/>
        <dbReference type="ChEBI" id="CHEBI:10983"/>
        <dbReference type="ChEBI" id="CHEBI:15378"/>
    </reaction>
</comment>
<evidence type="ECO:0000256" key="1">
    <source>
        <dbReference type="ARBA" id="ARBA00004496"/>
    </source>
</evidence>
<dbReference type="InterPro" id="IPR036259">
    <property type="entry name" value="MFS_trans_sf"/>
</dbReference>